<dbReference type="EMBL" id="BARU01008863">
    <property type="protein sequence ID" value="GAH45762.1"/>
    <property type="molecule type" value="Genomic_DNA"/>
</dbReference>
<dbReference type="GO" id="GO:0008654">
    <property type="term" value="P:phospholipid biosynthetic process"/>
    <property type="evidence" value="ECO:0007669"/>
    <property type="project" value="UniProtKB-KW"/>
</dbReference>
<keyword evidence="3" id="KW-0808">Transferase</keyword>
<accession>X1FLB5</accession>
<evidence type="ECO:0000313" key="11">
    <source>
        <dbReference type="EMBL" id="GAH45762.1"/>
    </source>
</evidence>
<gene>
    <name evidence="11" type="ORF">S03H2_17230</name>
</gene>
<evidence type="ECO:0000256" key="10">
    <source>
        <dbReference type="SAM" id="Phobius"/>
    </source>
</evidence>
<evidence type="ECO:0000256" key="4">
    <source>
        <dbReference type="ARBA" id="ARBA00022692"/>
    </source>
</evidence>
<dbReference type="AlphaFoldDB" id="X1FLB5"/>
<dbReference type="PANTHER" id="PTHR30309">
    <property type="entry name" value="INNER MEMBRANE PROTEIN YGIH"/>
    <property type="match status" value="1"/>
</dbReference>
<dbReference type="Pfam" id="PF02660">
    <property type="entry name" value="G3P_acyltransf"/>
    <property type="match status" value="1"/>
</dbReference>
<evidence type="ECO:0000256" key="9">
    <source>
        <dbReference type="ARBA" id="ARBA00023264"/>
    </source>
</evidence>
<keyword evidence="2" id="KW-0444">Lipid biosynthesis</keyword>
<dbReference type="GO" id="GO:0005886">
    <property type="term" value="C:plasma membrane"/>
    <property type="evidence" value="ECO:0007669"/>
    <property type="project" value="InterPro"/>
</dbReference>
<dbReference type="PANTHER" id="PTHR30309:SF0">
    <property type="entry name" value="GLYCEROL-3-PHOSPHATE ACYLTRANSFERASE-RELATED"/>
    <property type="match status" value="1"/>
</dbReference>
<evidence type="ECO:0000256" key="1">
    <source>
        <dbReference type="ARBA" id="ARBA00022475"/>
    </source>
</evidence>
<keyword evidence="8" id="KW-0594">Phospholipid biosynthesis</keyword>
<feature type="non-terminal residue" evidence="11">
    <location>
        <position position="70"/>
    </location>
</feature>
<comment type="caution">
    <text evidence="11">The sequence shown here is derived from an EMBL/GenBank/DDBJ whole genome shotgun (WGS) entry which is preliminary data.</text>
</comment>
<organism evidence="11">
    <name type="scientific">marine sediment metagenome</name>
    <dbReference type="NCBI Taxonomy" id="412755"/>
    <lineage>
        <taxon>unclassified sequences</taxon>
        <taxon>metagenomes</taxon>
        <taxon>ecological metagenomes</taxon>
    </lineage>
</organism>
<evidence type="ECO:0000256" key="5">
    <source>
        <dbReference type="ARBA" id="ARBA00022989"/>
    </source>
</evidence>
<keyword evidence="6" id="KW-0443">Lipid metabolism</keyword>
<sequence length="70" mass="7493">MIFPILIIGAYLLGSIPFGLIIAAAHGKDLRSIGSRNIGATNVARALGRKWAYFCFVLDVLKGTAPMLFA</sequence>
<evidence type="ECO:0000256" key="8">
    <source>
        <dbReference type="ARBA" id="ARBA00023209"/>
    </source>
</evidence>
<evidence type="ECO:0000256" key="3">
    <source>
        <dbReference type="ARBA" id="ARBA00022679"/>
    </source>
</evidence>
<evidence type="ECO:0000256" key="7">
    <source>
        <dbReference type="ARBA" id="ARBA00023136"/>
    </source>
</evidence>
<dbReference type="GO" id="GO:0043772">
    <property type="term" value="F:acyl-phosphate glycerol-3-phosphate acyltransferase activity"/>
    <property type="evidence" value="ECO:0007669"/>
    <property type="project" value="InterPro"/>
</dbReference>
<dbReference type="InterPro" id="IPR003811">
    <property type="entry name" value="G3P_acylTferase_PlsY"/>
</dbReference>
<keyword evidence="7 10" id="KW-0472">Membrane</keyword>
<evidence type="ECO:0008006" key="12">
    <source>
        <dbReference type="Google" id="ProtNLM"/>
    </source>
</evidence>
<protein>
    <recommendedName>
        <fullName evidence="12">Glycerol-3-phosphate acyltransferase</fullName>
    </recommendedName>
</protein>
<keyword evidence="4 10" id="KW-0812">Transmembrane</keyword>
<evidence type="ECO:0000256" key="6">
    <source>
        <dbReference type="ARBA" id="ARBA00023098"/>
    </source>
</evidence>
<feature type="transmembrane region" description="Helical" evidence="10">
    <location>
        <begin position="6"/>
        <end position="26"/>
    </location>
</feature>
<keyword evidence="5 10" id="KW-1133">Transmembrane helix</keyword>
<proteinExistence type="predicted"/>
<evidence type="ECO:0000256" key="2">
    <source>
        <dbReference type="ARBA" id="ARBA00022516"/>
    </source>
</evidence>
<dbReference type="SMART" id="SM01207">
    <property type="entry name" value="G3P_acyltransf"/>
    <property type="match status" value="1"/>
</dbReference>
<name>X1FLB5_9ZZZZ</name>
<reference evidence="11" key="1">
    <citation type="journal article" date="2014" name="Front. Microbiol.">
        <title>High frequency of phylogenetically diverse reductive dehalogenase-homologous genes in deep subseafloor sedimentary metagenomes.</title>
        <authorList>
            <person name="Kawai M."/>
            <person name="Futagami T."/>
            <person name="Toyoda A."/>
            <person name="Takaki Y."/>
            <person name="Nishi S."/>
            <person name="Hori S."/>
            <person name="Arai W."/>
            <person name="Tsubouchi T."/>
            <person name="Morono Y."/>
            <person name="Uchiyama I."/>
            <person name="Ito T."/>
            <person name="Fujiyama A."/>
            <person name="Inagaki F."/>
            <person name="Takami H."/>
        </authorList>
    </citation>
    <scope>NUCLEOTIDE SEQUENCE</scope>
    <source>
        <strain evidence="11">Expedition CK06-06</strain>
    </source>
</reference>
<keyword evidence="9" id="KW-1208">Phospholipid metabolism</keyword>
<keyword evidence="1" id="KW-1003">Cell membrane</keyword>